<evidence type="ECO:0000259" key="2">
    <source>
        <dbReference type="Pfam" id="PF12697"/>
    </source>
</evidence>
<dbReference type="GO" id="GO:0016020">
    <property type="term" value="C:membrane"/>
    <property type="evidence" value="ECO:0007669"/>
    <property type="project" value="TreeGrafter"/>
</dbReference>
<proteinExistence type="predicted"/>
<gene>
    <name evidence="3" type="ORF">BJ997_002992</name>
</gene>
<evidence type="ECO:0000256" key="1">
    <source>
        <dbReference type="ARBA" id="ARBA00022801"/>
    </source>
</evidence>
<dbReference type="Gene3D" id="3.40.50.1820">
    <property type="entry name" value="alpha/beta hydrolase"/>
    <property type="match status" value="1"/>
</dbReference>
<dbReference type="InterPro" id="IPR000073">
    <property type="entry name" value="AB_hydrolase_1"/>
</dbReference>
<evidence type="ECO:0000313" key="3">
    <source>
        <dbReference type="EMBL" id="MBB5642444.1"/>
    </source>
</evidence>
<evidence type="ECO:0000313" key="4">
    <source>
        <dbReference type="Proteomes" id="UP000561726"/>
    </source>
</evidence>
<dbReference type="Proteomes" id="UP000561726">
    <property type="component" value="Unassembled WGS sequence"/>
</dbReference>
<feature type="domain" description="AB hydrolase-1" evidence="2">
    <location>
        <begin position="208"/>
        <end position="438"/>
    </location>
</feature>
<dbReference type="PANTHER" id="PTHR43798:SF31">
    <property type="entry name" value="AB HYDROLASE SUPERFAMILY PROTEIN YCLE"/>
    <property type="match status" value="1"/>
</dbReference>
<dbReference type="InterPro" id="IPR050266">
    <property type="entry name" value="AB_hydrolase_sf"/>
</dbReference>
<dbReference type="SUPFAM" id="SSF53474">
    <property type="entry name" value="alpha/beta-Hydrolases"/>
    <property type="match status" value="1"/>
</dbReference>
<dbReference type="AlphaFoldDB" id="A0A7W9E5I7"/>
<dbReference type="InterPro" id="IPR019587">
    <property type="entry name" value="Polyketide_cyclase/dehydratase"/>
</dbReference>
<reference evidence="3 4" key="1">
    <citation type="submission" date="2020-08" db="EMBL/GenBank/DDBJ databases">
        <title>Sequencing the genomes of 1000 actinobacteria strains.</title>
        <authorList>
            <person name="Klenk H.-P."/>
        </authorList>
    </citation>
    <scope>NUCLEOTIDE SEQUENCE [LARGE SCALE GENOMIC DNA]</scope>
    <source>
        <strain evidence="3 4">DSM 21065</strain>
    </source>
</reference>
<dbReference type="InterPro" id="IPR029058">
    <property type="entry name" value="AB_hydrolase_fold"/>
</dbReference>
<dbReference type="PRINTS" id="PR00111">
    <property type="entry name" value="ABHYDROLASE"/>
</dbReference>
<dbReference type="GO" id="GO:0016787">
    <property type="term" value="F:hydrolase activity"/>
    <property type="evidence" value="ECO:0007669"/>
    <property type="project" value="UniProtKB-KW"/>
</dbReference>
<name>A0A7W9E5I7_9MICO</name>
<sequence>MSAPHYSVRDEVELEAPPAQVWAQLLAELSGAAQWWLPNNTFVPLAAGLDRIGSSVRVEVRPNGRTSRGPVLSFVATTRESVTNRTLAMHFVSGCFRGEWTFDLEPLAGGRATKLALTMEAEPQGWVRTLARLTDVGEQHSQGVRVAFERLAAVFSGSEVANPARDTAALPSEIDTVRSDSFVVAQDGASVHVTRIAPHNPTTAVHAVLLHGWGSDAQLWADTAAELIAEGVPVVCPDFRGHGATAISGAVLSLDLLAGDIEIVIDSLGQTDFVLVGHSGGGLVALEIAARRPAGLRGLVLASSAARQDQISLVERWVIGSSLLGWALRSARGAEFILSRTMGPGRTFPGRLSVARAFAATAAPVRSAYFAASSAADLRHRLPAIDVPVAVLGGSEDKTLPPRDVRATARELGLVGPIELLGRGHALPVEAPRELAAAILAIMRSAA</sequence>
<dbReference type="Pfam" id="PF10604">
    <property type="entry name" value="Polyketide_cyc2"/>
    <property type="match status" value="1"/>
</dbReference>
<dbReference type="Gene3D" id="3.30.530.20">
    <property type="match status" value="1"/>
</dbReference>
<dbReference type="PANTHER" id="PTHR43798">
    <property type="entry name" value="MONOACYLGLYCEROL LIPASE"/>
    <property type="match status" value="1"/>
</dbReference>
<dbReference type="Pfam" id="PF12697">
    <property type="entry name" value="Abhydrolase_6"/>
    <property type="match status" value="1"/>
</dbReference>
<protein>
    <submittedName>
        <fullName evidence="3">Pimeloyl-ACP methyl ester carboxylesterase/uncharacterized protein YndB with AHSA1/START domain</fullName>
    </submittedName>
</protein>
<dbReference type="OrthoDB" id="63962at2"/>
<dbReference type="EMBL" id="JACHBQ010000001">
    <property type="protein sequence ID" value="MBB5642444.1"/>
    <property type="molecule type" value="Genomic_DNA"/>
</dbReference>
<comment type="caution">
    <text evidence="3">The sequence shown here is derived from an EMBL/GenBank/DDBJ whole genome shotgun (WGS) entry which is preliminary data.</text>
</comment>
<dbReference type="RefSeq" id="WP_052541853.1">
    <property type="nucleotide sequence ID" value="NZ_JACHBQ010000001.1"/>
</dbReference>
<dbReference type="SUPFAM" id="SSF55961">
    <property type="entry name" value="Bet v1-like"/>
    <property type="match status" value="1"/>
</dbReference>
<accession>A0A7W9E5I7</accession>
<dbReference type="InterPro" id="IPR023393">
    <property type="entry name" value="START-like_dom_sf"/>
</dbReference>
<organism evidence="3 4">
    <name type="scientific">Cryobacterium roopkundense</name>
    <dbReference type="NCBI Taxonomy" id="1001240"/>
    <lineage>
        <taxon>Bacteria</taxon>
        <taxon>Bacillati</taxon>
        <taxon>Actinomycetota</taxon>
        <taxon>Actinomycetes</taxon>
        <taxon>Micrococcales</taxon>
        <taxon>Microbacteriaceae</taxon>
        <taxon>Cryobacterium</taxon>
    </lineage>
</organism>
<keyword evidence="1" id="KW-0378">Hydrolase</keyword>